<dbReference type="RefSeq" id="WP_081129356.1">
    <property type="nucleotide sequence ID" value="NZ_LDOS01000002.1"/>
</dbReference>
<keyword evidence="3" id="KW-1185">Reference proteome</keyword>
<evidence type="ECO:0000313" key="3">
    <source>
        <dbReference type="Proteomes" id="UP000307749"/>
    </source>
</evidence>
<keyword evidence="1" id="KW-0732">Signal</keyword>
<proteinExistence type="predicted"/>
<dbReference type="AlphaFoldDB" id="A0A4S3KUT0"/>
<dbReference type="STRING" id="993689.GCA_002077135_03158"/>
<dbReference type="EMBL" id="MWQO01000003">
    <property type="protein sequence ID" value="THD12054.1"/>
    <property type="molecule type" value="Genomic_DNA"/>
</dbReference>
<evidence type="ECO:0008006" key="4">
    <source>
        <dbReference type="Google" id="ProtNLM"/>
    </source>
</evidence>
<name>A0A4S3KUT0_9GAMM</name>
<reference evidence="2 3" key="1">
    <citation type="submission" date="2017-02" db="EMBL/GenBank/DDBJ databases">
        <title>Whole genome sequencing of Metallibacterium scheffleri DSM 24874 (T).</title>
        <authorList>
            <person name="Kumar S."/>
            <person name="Patil P."/>
            <person name="Patil P.B."/>
        </authorList>
    </citation>
    <scope>NUCLEOTIDE SEQUENCE [LARGE SCALE GENOMIC DNA]</scope>
    <source>
        <strain evidence="2 3">DSM 24874</strain>
    </source>
</reference>
<organism evidence="2 3">
    <name type="scientific">Metallibacterium scheffleri</name>
    <dbReference type="NCBI Taxonomy" id="993689"/>
    <lineage>
        <taxon>Bacteria</taxon>
        <taxon>Pseudomonadati</taxon>
        <taxon>Pseudomonadota</taxon>
        <taxon>Gammaproteobacteria</taxon>
        <taxon>Lysobacterales</taxon>
        <taxon>Rhodanobacteraceae</taxon>
        <taxon>Metallibacterium</taxon>
    </lineage>
</organism>
<accession>A0A4S3KUT0</accession>
<evidence type="ECO:0000313" key="2">
    <source>
        <dbReference type="EMBL" id="THD12054.1"/>
    </source>
</evidence>
<evidence type="ECO:0000256" key="1">
    <source>
        <dbReference type="SAM" id="SignalP"/>
    </source>
</evidence>
<protein>
    <recommendedName>
        <fullName evidence="4">Spore coat protein U domain-containing protein</fullName>
    </recommendedName>
</protein>
<dbReference type="Proteomes" id="UP000307749">
    <property type="component" value="Unassembled WGS sequence"/>
</dbReference>
<feature type="signal peptide" evidence="1">
    <location>
        <begin position="1"/>
        <end position="22"/>
    </location>
</feature>
<feature type="chain" id="PRO_5020291784" description="Spore coat protein U domain-containing protein" evidence="1">
    <location>
        <begin position="23"/>
        <end position="258"/>
    </location>
</feature>
<comment type="caution">
    <text evidence="2">The sequence shown here is derived from an EMBL/GenBank/DDBJ whole genome shotgun (WGS) entry which is preliminary data.</text>
</comment>
<gene>
    <name evidence="2" type="ORF">B1806_00405</name>
</gene>
<sequence>MMSRLALLTTAVLILVPPSLHAQSTLTRGGGSIAVLGPASAFQSAGPHAIHPAAVRGLATPAGMQPSKSNPSKGGGGGNGGGCQIYGFLGGLANGSTLSSIGVFDLTGQTTGNFSLGTATPTASAAGAVLSANLGAAPQGNVAGQVARNAGTLFQYATSANCGAGTPFTTTLTSNPAGSSGSVVATVNTLSMQATYTTQYVADPNNPYYCYYTNNPNKQFLCNLWSANVTFNFLSNSFAALGAGTYTLNIVQATITSP</sequence>